<evidence type="ECO:0000256" key="2">
    <source>
        <dbReference type="ARBA" id="ARBA00022598"/>
    </source>
</evidence>
<dbReference type="GO" id="GO:0008795">
    <property type="term" value="F:NAD+ synthase activity"/>
    <property type="evidence" value="ECO:0007669"/>
    <property type="project" value="UniProtKB-EC"/>
</dbReference>
<dbReference type="PANTHER" id="PTHR23090">
    <property type="entry name" value="NH 3 /GLUTAMINE-DEPENDENT NAD + SYNTHETASE"/>
    <property type="match status" value="1"/>
</dbReference>
<dbReference type="CDD" id="cd00553">
    <property type="entry name" value="NAD_synthase"/>
    <property type="match status" value="1"/>
</dbReference>
<keyword evidence="10" id="KW-1185">Reference proteome</keyword>
<keyword evidence="5 6" id="KW-0520">NAD</keyword>
<evidence type="ECO:0000313" key="9">
    <source>
        <dbReference type="EMBL" id="SDZ99351.1"/>
    </source>
</evidence>
<dbReference type="GO" id="GO:0005737">
    <property type="term" value="C:cytoplasm"/>
    <property type="evidence" value="ECO:0007669"/>
    <property type="project" value="InterPro"/>
</dbReference>
<dbReference type="STRING" id="908615.SAMN05421540_102379"/>
<dbReference type="InterPro" id="IPR003694">
    <property type="entry name" value="NAD_synthase"/>
</dbReference>
<name>A0A1H3XK89_9FLAO</name>
<dbReference type="EMBL" id="FNQF01000002">
    <property type="protein sequence ID" value="SDZ99351.1"/>
    <property type="molecule type" value="Genomic_DNA"/>
</dbReference>
<gene>
    <name evidence="9" type="ORF">SAMN05421540_102379</name>
</gene>
<organism evidence="9 10">
    <name type="scientific">Psychroflexus halocasei</name>
    <dbReference type="NCBI Taxonomy" id="908615"/>
    <lineage>
        <taxon>Bacteria</taxon>
        <taxon>Pseudomonadati</taxon>
        <taxon>Bacteroidota</taxon>
        <taxon>Flavobacteriia</taxon>
        <taxon>Flavobacteriales</taxon>
        <taxon>Flavobacteriaceae</taxon>
        <taxon>Psychroflexus</taxon>
    </lineage>
</organism>
<dbReference type="Gene3D" id="3.40.50.620">
    <property type="entry name" value="HUPs"/>
    <property type="match status" value="1"/>
</dbReference>
<protein>
    <recommendedName>
        <fullName evidence="7">NH(3)-dependent NAD(+) synthetase</fullName>
        <ecNumber evidence="7">6.3.1.5</ecNumber>
    </recommendedName>
</protein>
<evidence type="ECO:0000313" key="10">
    <source>
        <dbReference type="Proteomes" id="UP000198820"/>
    </source>
</evidence>
<evidence type="ECO:0000256" key="6">
    <source>
        <dbReference type="RuleBase" id="RU003811"/>
    </source>
</evidence>
<keyword evidence="2 6" id="KW-0436">Ligase</keyword>
<evidence type="ECO:0000256" key="4">
    <source>
        <dbReference type="ARBA" id="ARBA00022840"/>
    </source>
</evidence>
<dbReference type="SUPFAM" id="SSF52402">
    <property type="entry name" value="Adenine nucleotide alpha hydrolases-like"/>
    <property type="match status" value="1"/>
</dbReference>
<dbReference type="Proteomes" id="UP000198820">
    <property type="component" value="Unassembled WGS sequence"/>
</dbReference>
<dbReference type="PANTHER" id="PTHR23090:SF9">
    <property type="entry name" value="GLUTAMINE-DEPENDENT NAD(+) SYNTHETASE"/>
    <property type="match status" value="1"/>
</dbReference>
<evidence type="ECO:0000256" key="7">
    <source>
        <dbReference type="RuleBase" id="RU003812"/>
    </source>
</evidence>
<dbReference type="GO" id="GO:0003952">
    <property type="term" value="F:NAD+ synthase (glutamine-hydrolyzing) activity"/>
    <property type="evidence" value="ECO:0007669"/>
    <property type="project" value="InterPro"/>
</dbReference>
<dbReference type="InterPro" id="IPR022310">
    <property type="entry name" value="NAD/GMP_synthase"/>
</dbReference>
<dbReference type="InterPro" id="IPR014729">
    <property type="entry name" value="Rossmann-like_a/b/a_fold"/>
</dbReference>
<feature type="domain" description="NAD/GMP synthase" evidence="8">
    <location>
        <begin position="26"/>
        <end position="264"/>
    </location>
</feature>
<evidence type="ECO:0000256" key="3">
    <source>
        <dbReference type="ARBA" id="ARBA00022741"/>
    </source>
</evidence>
<dbReference type="GO" id="GO:0005524">
    <property type="term" value="F:ATP binding"/>
    <property type="evidence" value="ECO:0007669"/>
    <property type="project" value="UniProtKB-KW"/>
</dbReference>
<dbReference type="GO" id="GO:0004359">
    <property type="term" value="F:glutaminase activity"/>
    <property type="evidence" value="ECO:0007669"/>
    <property type="project" value="InterPro"/>
</dbReference>
<evidence type="ECO:0000256" key="1">
    <source>
        <dbReference type="ARBA" id="ARBA00004790"/>
    </source>
</evidence>
<keyword evidence="4 6" id="KW-0067">ATP-binding</keyword>
<accession>A0A1H3XK89</accession>
<dbReference type="NCBIfam" id="TIGR00552">
    <property type="entry name" value="nadE"/>
    <property type="match status" value="1"/>
</dbReference>
<comment type="pathway">
    <text evidence="1">Cofactor biosynthesis; NAD(+) biosynthesis.</text>
</comment>
<sequence>MVLIYLTANVIIINLNREGMQSEKIINFIKNWLTDYVEKAHQKGFVVGISGGIDSAVVSTLCAITGKPTLCVEMPIHQDKNQVDRAQKHIDFLKNKYKNVSSVAVDLTSTFETFKNETPPTDSPQLDLSLANTRARLRMTCLYYFAGLGKQLVVGTGNKVEDFGVGFFTKYGDGGVDISPIADLMKSEVFALAKKLEVIDDIQKAQPTDGLFGDERSDEDQLGATYDELEWAMTFKGDVTQLSKRQTEVLEIFQRLNKQNQHKVTPIPICEIPENLK</sequence>
<evidence type="ECO:0000259" key="8">
    <source>
        <dbReference type="Pfam" id="PF02540"/>
    </source>
</evidence>
<dbReference type="GO" id="GO:0009435">
    <property type="term" value="P:NAD+ biosynthetic process"/>
    <property type="evidence" value="ECO:0007669"/>
    <property type="project" value="UniProtKB-UniPathway"/>
</dbReference>
<comment type="similarity">
    <text evidence="6">Belongs to the NAD synthetase family.</text>
</comment>
<dbReference type="AlphaFoldDB" id="A0A1H3XK89"/>
<keyword evidence="3 6" id="KW-0547">Nucleotide-binding</keyword>
<dbReference type="EC" id="6.3.1.5" evidence="7"/>
<dbReference type="Pfam" id="PF02540">
    <property type="entry name" value="NAD_synthase"/>
    <property type="match status" value="1"/>
</dbReference>
<dbReference type="UniPathway" id="UPA00253"/>
<proteinExistence type="inferred from homology"/>
<reference evidence="9 10" key="1">
    <citation type="submission" date="2016-10" db="EMBL/GenBank/DDBJ databases">
        <authorList>
            <person name="de Groot N.N."/>
        </authorList>
    </citation>
    <scope>NUCLEOTIDE SEQUENCE [LARGE SCALE GENOMIC DNA]</scope>
    <source>
        <strain evidence="9 10">DSM 23581</strain>
    </source>
</reference>
<evidence type="ECO:0000256" key="5">
    <source>
        <dbReference type="ARBA" id="ARBA00023027"/>
    </source>
</evidence>
<comment type="catalytic activity">
    <reaction evidence="7">
        <text>deamido-NAD(+) + NH4(+) + ATP = AMP + diphosphate + NAD(+) + H(+)</text>
        <dbReference type="Rhea" id="RHEA:21188"/>
        <dbReference type="ChEBI" id="CHEBI:15378"/>
        <dbReference type="ChEBI" id="CHEBI:28938"/>
        <dbReference type="ChEBI" id="CHEBI:30616"/>
        <dbReference type="ChEBI" id="CHEBI:33019"/>
        <dbReference type="ChEBI" id="CHEBI:57540"/>
        <dbReference type="ChEBI" id="CHEBI:58437"/>
        <dbReference type="ChEBI" id="CHEBI:456215"/>
        <dbReference type="EC" id="6.3.1.5"/>
    </reaction>
</comment>